<gene>
    <name evidence="2" type="ORF">ENI34_05080</name>
</gene>
<feature type="transmembrane region" description="Helical" evidence="1">
    <location>
        <begin position="120"/>
        <end position="138"/>
    </location>
</feature>
<evidence type="ECO:0008006" key="4">
    <source>
        <dbReference type="Google" id="ProtNLM"/>
    </source>
</evidence>
<protein>
    <recommendedName>
        <fullName evidence="4">ABC transporter permease</fullName>
    </recommendedName>
</protein>
<feature type="transmembrane region" description="Helical" evidence="1">
    <location>
        <begin position="30"/>
        <end position="48"/>
    </location>
</feature>
<proteinExistence type="predicted"/>
<accession>A0A9C9ENB9</accession>
<dbReference type="AlphaFoldDB" id="A0A9C9ENB9"/>
<feature type="transmembrane region" description="Helical" evidence="1">
    <location>
        <begin position="238"/>
        <end position="260"/>
    </location>
</feature>
<organism evidence="2 3">
    <name type="scientific">candidate division WOR-3 bacterium</name>
    <dbReference type="NCBI Taxonomy" id="2052148"/>
    <lineage>
        <taxon>Bacteria</taxon>
        <taxon>Bacteria division WOR-3</taxon>
    </lineage>
</organism>
<keyword evidence="1" id="KW-1133">Transmembrane helix</keyword>
<dbReference type="InterPro" id="IPR010390">
    <property type="entry name" value="ABC-2_transporter-like"/>
</dbReference>
<evidence type="ECO:0000256" key="1">
    <source>
        <dbReference type="SAM" id="Phobius"/>
    </source>
</evidence>
<keyword evidence="1" id="KW-0812">Transmembrane</keyword>
<comment type="caution">
    <text evidence="2">The sequence shown here is derived from an EMBL/GenBank/DDBJ whole genome shotgun (WGS) entry which is preliminary data.</text>
</comment>
<keyword evidence="1" id="KW-0472">Membrane</keyword>
<dbReference type="Proteomes" id="UP000885826">
    <property type="component" value="Unassembled WGS sequence"/>
</dbReference>
<sequence>MRLKGFMKIQVNLKIIDNLLKESVEYRTHYIASILVITLPLIFIFLLWDSIFTEVNFIGDYTNIKIVTYYILVILLRDVFYAGVNYEIANDIREGRLSNYLVKPYSYFGHSLSIKIGANIQYIPMTVVILAIFDQLFLKKFFFPSVFSNYLYFFIVLFLSFILSFLLTFTISLTAFWIEEISSLQTFLDIIVPISAGALLPLSLFPEFLQKFFSFLPFKYLLNFPIETYLGNLMPSEIFVGIFVEAVWIIVFCFSAYFLWRAGTKKYQAYGG</sequence>
<feature type="transmembrane region" description="Helical" evidence="1">
    <location>
        <begin position="190"/>
        <end position="209"/>
    </location>
</feature>
<evidence type="ECO:0000313" key="2">
    <source>
        <dbReference type="EMBL" id="HEC78501.1"/>
    </source>
</evidence>
<name>A0A9C9ENB9_UNCW3</name>
<dbReference type="PANTHER" id="PTHR36832:SF1">
    <property type="entry name" value="SLR1174 PROTEIN"/>
    <property type="match status" value="1"/>
</dbReference>
<reference evidence="2" key="1">
    <citation type="journal article" date="2020" name="mSystems">
        <title>Genome- and Community-Level Interaction Insights into Carbon Utilization and Element Cycling Functions of Hydrothermarchaeota in Hydrothermal Sediment.</title>
        <authorList>
            <person name="Zhou Z."/>
            <person name="Liu Y."/>
            <person name="Xu W."/>
            <person name="Pan J."/>
            <person name="Luo Z.H."/>
            <person name="Li M."/>
        </authorList>
    </citation>
    <scope>NUCLEOTIDE SEQUENCE</scope>
    <source>
        <strain evidence="2">HyVt-388</strain>
    </source>
</reference>
<dbReference type="EMBL" id="DRIG01000055">
    <property type="protein sequence ID" value="HEC78501.1"/>
    <property type="molecule type" value="Genomic_DNA"/>
</dbReference>
<feature type="transmembrane region" description="Helical" evidence="1">
    <location>
        <begin position="150"/>
        <end position="178"/>
    </location>
</feature>
<dbReference type="PANTHER" id="PTHR36832">
    <property type="entry name" value="SLR1174 PROTEIN-RELATED"/>
    <property type="match status" value="1"/>
</dbReference>
<dbReference type="Pfam" id="PF06182">
    <property type="entry name" value="ABC2_membrane_6"/>
    <property type="match status" value="1"/>
</dbReference>
<feature type="transmembrane region" description="Helical" evidence="1">
    <location>
        <begin position="68"/>
        <end position="88"/>
    </location>
</feature>
<evidence type="ECO:0000313" key="3">
    <source>
        <dbReference type="Proteomes" id="UP000885826"/>
    </source>
</evidence>